<dbReference type="RefSeq" id="WP_345601649.1">
    <property type="nucleotide sequence ID" value="NZ_BAABLT010000042.1"/>
</dbReference>
<protein>
    <submittedName>
        <fullName evidence="2">Oxygenase MpaB family protein</fullName>
        <ecNumber evidence="2">1.-.-.-</ecNumber>
    </submittedName>
</protein>
<dbReference type="GO" id="GO:0016491">
    <property type="term" value="F:oxidoreductase activity"/>
    <property type="evidence" value="ECO:0007669"/>
    <property type="project" value="UniProtKB-KW"/>
</dbReference>
<dbReference type="Proteomes" id="UP001597018">
    <property type="component" value="Unassembled WGS sequence"/>
</dbReference>
<evidence type="ECO:0000313" key="2">
    <source>
        <dbReference type="EMBL" id="MFD0922645.1"/>
    </source>
</evidence>
<dbReference type="Pfam" id="PF09995">
    <property type="entry name" value="MPAB_Lcp_cat"/>
    <property type="match status" value="1"/>
</dbReference>
<evidence type="ECO:0000259" key="1">
    <source>
        <dbReference type="Pfam" id="PF09995"/>
    </source>
</evidence>
<comment type="caution">
    <text evidence="2">The sequence shown here is derived from an EMBL/GenBank/DDBJ whole genome shotgun (WGS) entry which is preliminary data.</text>
</comment>
<organism evidence="2 3">
    <name type="scientific">Saccharopolyspora rosea</name>
    <dbReference type="NCBI Taxonomy" id="524884"/>
    <lineage>
        <taxon>Bacteria</taxon>
        <taxon>Bacillati</taxon>
        <taxon>Actinomycetota</taxon>
        <taxon>Actinomycetes</taxon>
        <taxon>Pseudonocardiales</taxon>
        <taxon>Pseudonocardiaceae</taxon>
        <taxon>Saccharopolyspora</taxon>
    </lineage>
</organism>
<keyword evidence="2" id="KW-0560">Oxidoreductase</keyword>
<dbReference type="PANTHER" id="PTHR36151">
    <property type="entry name" value="BLR2777 PROTEIN"/>
    <property type="match status" value="1"/>
</dbReference>
<name>A0ABW3FWX2_9PSEU</name>
<gene>
    <name evidence="2" type="ORF">ACFQ16_23110</name>
</gene>
<feature type="domain" description="ER-bound oxygenase mpaB/mpaB'/Rubber oxygenase catalytic" evidence="1">
    <location>
        <begin position="14"/>
        <end position="239"/>
    </location>
</feature>
<evidence type="ECO:0000313" key="3">
    <source>
        <dbReference type="Proteomes" id="UP001597018"/>
    </source>
</evidence>
<dbReference type="InterPro" id="IPR018713">
    <property type="entry name" value="MPAB/Lcp_cat_dom"/>
</dbReference>
<dbReference type="EMBL" id="JBHTIW010000023">
    <property type="protein sequence ID" value="MFD0922645.1"/>
    <property type="molecule type" value="Genomic_DNA"/>
</dbReference>
<reference evidence="3" key="1">
    <citation type="journal article" date="2019" name="Int. J. Syst. Evol. Microbiol.">
        <title>The Global Catalogue of Microorganisms (GCM) 10K type strain sequencing project: providing services to taxonomists for standard genome sequencing and annotation.</title>
        <authorList>
            <consortium name="The Broad Institute Genomics Platform"/>
            <consortium name="The Broad Institute Genome Sequencing Center for Infectious Disease"/>
            <person name="Wu L."/>
            <person name="Ma J."/>
        </authorList>
    </citation>
    <scope>NUCLEOTIDE SEQUENCE [LARGE SCALE GENOMIC DNA]</scope>
    <source>
        <strain evidence="3">CCUG 56401</strain>
    </source>
</reference>
<dbReference type="EC" id="1.-.-.-" evidence="2"/>
<proteinExistence type="predicted"/>
<keyword evidence="3" id="KW-1185">Reference proteome</keyword>
<accession>A0ABW3FWX2</accession>
<dbReference type="PANTHER" id="PTHR36151:SF3">
    <property type="entry name" value="ER-BOUND OXYGENASE MPAB_MPAB'_RUBBER OXYGENASE CATALYTIC DOMAIN-CONTAINING PROTEIN"/>
    <property type="match status" value="1"/>
</dbReference>
<sequence length="272" mass="30757">MTRSADPLDEVVIGAALLAGGANVIMQLGVPGVGHGVLESRVDSGNLFHHPAKRTRTTITYLAVATMGTEDDRRRYRRAVNRVHAHVHSDESSAVAYNAFDPELQLWVAACLFKGFEDAYTAMRGRPIPRERRAALYAAAAPLGTTLQVRPEMWPPDLAAFDDYWRTGLARTRIDEPVRRMLVDIAELRFLPAVLRVPFRRLHLLLTTGFLPPEFRARMGLRWSDRDQRRFDRLTAAIGAVALRLPGPLRRFPFNVLLHDLRRRIRTGRPLV</sequence>